<dbReference type="InterPro" id="IPR014777">
    <property type="entry name" value="4pyrrole_Mease_sub1"/>
</dbReference>
<comment type="caution">
    <text evidence="7">The sequence shown here is derived from an EMBL/GenBank/DDBJ whole genome shotgun (WGS) entry which is preliminary data.</text>
</comment>
<name>A0ABR7GF13_9FIRM</name>
<gene>
    <name evidence="7" type="primary">cobJ</name>
    <name evidence="7" type="ORF">H8R94_02110</name>
</gene>
<dbReference type="EC" id="2.1.1.131" evidence="7"/>
<dbReference type="NCBIfam" id="TIGR01466">
    <property type="entry name" value="cobJ_cbiH"/>
    <property type="match status" value="1"/>
</dbReference>
<dbReference type="GO" id="GO:0032259">
    <property type="term" value="P:methylation"/>
    <property type="evidence" value="ECO:0007669"/>
    <property type="project" value="UniProtKB-KW"/>
</dbReference>
<dbReference type="EMBL" id="JACOPG010000001">
    <property type="protein sequence ID" value="MBC5685416.1"/>
    <property type="molecule type" value="Genomic_DNA"/>
</dbReference>
<dbReference type="InterPro" id="IPR051810">
    <property type="entry name" value="Precorrin_MeTrfase"/>
</dbReference>
<evidence type="ECO:0000313" key="8">
    <source>
        <dbReference type="Proteomes" id="UP000643810"/>
    </source>
</evidence>
<dbReference type="InterPro" id="IPR035996">
    <property type="entry name" value="4pyrrol_Methylase_sf"/>
</dbReference>
<dbReference type="RefSeq" id="WP_186853742.1">
    <property type="nucleotide sequence ID" value="NZ_JACOPG010000001.1"/>
</dbReference>
<keyword evidence="2" id="KW-0169">Cobalamin biosynthesis</keyword>
<evidence type="ECO:0000256" key="4">
    <source>
        <dbReference type="ARBA" id="ARBA00022679"/>
    </source>
</evidence>
<dbReference type="InterPro" id="IPR000878">
    <property type="entry name" value="4pyrrol_Mease"/>
</dbReference>
<dbReference type="Gene3D" id="3.40.1010.10">
    <property type="entry name" value="Cobalt-precorrin-4 Transmethylase, Domain 1"/>
    <property type="match status" value="1"/>
</dbReference>
<keyword evidence="5" id="KW-0949">S-adenosyl-L-methionine</keyword>
<dbReference type="Gene3D" id="3.30.950.10">
    <property type="entry name" value="Methyltransferase, Cobalt-precorrin-4 Transmethylase, Domain 2"/>
    <property type="match status" value="1"/>
</dbReference>
<evidence type="ECO:0000256" key="3">
    <source>
        <dbReference type="ARBA" id="ARBA00022603"/>
    </source>
</evidence>
<evidence type="ECO:0000313" key="7">
    <source>
        <dbReference type="EMBL" id="MBC5685416.1"/>
    </source>
</evidence>
<dbReference type="GO" id="GO:0030789">
    <property type="term" value="F:precorrin-3B C17-methyltransferase activity"/>
    <property type="evidence" value="ECO:0007669"/>
    <property type="project" value="UniProtKB-EC"/>
</dbReference>
<proteinExistence type="predicted"/>
<sequence>MSENKKVIYIVGMGPGSISGMSGDAVEALHKSDMIIGYTVYVDLVRQHFPDKEFKTTPMRQEIERCRICFDYAMEEKQVAMICSGDAGVYGMAAPMFEMAEGYPEVELVVIPGVTAANSGAAVLGAPLNHDYCVISLSDLLTPWEKIEARLVAAIQGDFAIAIYNPSSHKRKDYLKRACDIMLAAEADPMRACGYVENIGREGCQSHVCTLAELRECQVNMFTTVFVGNEKTRIDGDHLVTPRGYRL</sequence>
<dbReference type="PANTHER" id="PTHR47036">
    <property type="entry name" value="COBALT-FACTOR III C(17)-METHYLTRANSFERASE-RELATED"/>
    <property type="match status" value="1"/>
</dbReference>
<protein>
    <submittedName>
        <fullName evidence="7">Precorrin-3B C(17)-methyltransferase</fullName>
        <ecNumber evidence="7">2.1.1.131</ecNumber>
    </submittedName>
</protein>
<feature type="domain" description="Tetrapyrrole methylase" evidence="6">
    <location>
        <begin position="8"/>
        <end position="214"/>
    </location>
</feature>
<accession>A0ABR7GF13</accession>
<dbReference type="Pfam" id="PF00590">
    <property type="entry name" value="TP_methylase"/>
    <property type="match status" value="1"/>
</dbReference>
<dbReference type="Proteomes" id="UP000643810">
    <property type="component" value="Unassembled WGS sequence"/>
</dbReference>
<evidence type="ECO:0000259" key="6">
    <source>
        <dbReference type="Pfam" id="PF00590"/>
    </source>
</evidence>
<evidence type="ECO:0000256" key="1">
    <source>
        <dbReference type="ARBA" id="ARBA00004953"/>
    </source>
</evidence>
<keyword evidence="4 7" id="KW-0808">Transferase</keyword>
<dbReference type="SUPFAM" id="SSF53790">
    <property type="entry name" value="Tetrapyrrole methylase"/>
    <property type="match status" value="1"/>
</dbReference>
<evidence type="ECO:0000256" key="5">
    <source>
        <dbReference type="ARBA" id="ARBA00022691"/>
    </source>
</evidence>
<dbReference type="InterPro" id="IPR014776">
    <property type="entry name" value="4pyrrole_Mease_sub2"/>
</dbReference>
<dbReference type="PANTHER" id="PTHR47036:SF1">
    <property type="entry name" value="COBALT-FACTOR III C(17)-METHYLTRANSFERASE-RELATED"/>
    <property type="match status" value="1"/>
</dbReference>
<evidence type="ECO:0000256" key="2">
    <source>
        <dbReference type="ARBA" id="ARBA00022573"/>
    </source>
</evidence>
<dbReference type="InterPro" id="IPR006363">
    <property type="entry name" value="Cbl_synth_CobJ/CibH_dom"/>
</dbReference>
<keyword evidence="8" id="KW-1185">Reference proteome</keyword>
<organism evidence="7 8">
    <name type="scientific">Roseburia lenta</name>
    <dbReference type="NCBI Taxonomy" id="2763061"/>
    <lineage>
        <taxon>Bacteria</taxon>
        <taxon>Bacillati</taxon>
        <taxon>Bacillota</taxon>
        <taxon>Clostridia</taxon>
        <taxon>Lachnospirales</taxon>
        <taxon>Lachnospiraceae</taxon>
        <taxon>Roseburia</taxon>
    </lineage>
</organism>
<comment type="pathway">
    <text evidence="1">Cofactor biosynthesis; adenosylcobalamin biosynthesis.</text>
</comment>
<dbReference type="CDD" id="cd11646">
    <property type="entry name" value="Precorrin_3B_C17_MT"/>
    <property type="match status" value="1"/>
</dbReference>
<reference evidence="7 8" key="1">
    <citation type="submission" date="2020-08" db="EMBL/GenBank/DDBJ databases">
        <title>Genome public.</title>
        <authorList>
            <person name="Liu C."/>
            <person name="Sun Q."/>
        </authorList>
    </citation>
    <scope>NUCLEOTIDE SEQUENCE [LARGE SCALE GENOMIC DNA]</scope>
    <source>
        <strain evidence="7 8">NSJ-9</strain>
    </source>
</reference>
<keyword evidence="3 7" id="KW-0489">Methyltransferase</keyword>